<evidence type="ECO:0000313" key="1">
    <source>
        <dbReference type="EMBL" id="MCX2981931.1"/>
    </source>
</evidence>
<protein>
    <submittedName>
        <fullName evidence="1">Uncharacterized protein</fullName>
    </submittedName>
</protein>
<dbReference type="Proteomes" id="UP001143362">
    <property type="component" value="Unassembled WGS sequence"/>
</dbReference>
<comment type="caution">
    <text evidence="1">The sequence shown here is derived from an EMBL/GenBank/DDBJ whole genome shotgun (WGS) entry which is preliminary data.</text>
</comment>
<proteinExistence type="predicted"/>
<organism evidence="1 2">
    <name type="scientific">Candidatus Litorirhabdus singularis</name>
    <dbReference type="NCBI Taxonomy" id="2518993"/>
    <lineage>
        <taxon>Bacteria</taxon>
        <taxon>Pseudomonadati</taxon>
        <taxon>Pseudomonadota</taxon>
        <taxon>Gammaproteobacteria</taxon>
        <taxon>Cellvibrionales</taxon>
        <taxon>Halieaceae</taxon>
        <taxon>Candidatus Litorirhabdus</taxon>
    </lineage>
</organism>
<gene>
    <name evidence="1" type="ORF">EYC98_13800</name>
</gene>
<accession>A0ABT3TJI0</accession>
<dbReference type="EMBL" id="SHNN01000002">
    <property type="protein sequence ID" value="MCX2981931.1"/>
    <property type="molecule type" value="Genomic_DNA"/>
</dbReference>
<dbReference type="RefSeq" id="WP_279245926.1">
    <property type="nucleotide sequence ID" value="NZ_SHNN01000002.1"/>
</dbReference>
<reference evidence="1" key="1">
    <citation type="submission" date="2019-02" db="EMBL/GenBank/DDBJ databases">
        <authorList>
            <person name="Li S.-H."/>
        </authorList>
    </citation>
    <scope>NUCLEOTIDE SEQUENCE</scope>
    <source>
        <strain evidence="1">IMCC14734</strain>
    </source>
</reference>
<name>A0ABT3TJI0_9GAMM</name>
<evidence type="ECO:0000313" key="2">
    <source>
        <dbReference type="Proteomes" id="UP001143362"/>
    </source>
</evidence>
<keyword evidence="2" id="KW-1185">Reference proteome</keyword>
<sequence length="248" mass="27210">MRLDLSAARLKLERADHHLKALQTLLDTYIRYNEHRIETVQEEGVPGLTVLAYFDRPLPPEVPGLVGDALANLRTSLDCLAVAAIVSNHVDPDQSAHFPICPDELKFEKQIGIALKGASPSFVAHIRTLRPYLNELDSRLYVLEHLLGLDRQRPLRPRVDVFAVLNLEVTDASGNTLMTMGEINTRGSQSINPQSLGGAGLRYGTNSSARFGIVFANTNFLDGHEVLAVLLELQGRVAEIVGQFDGAP</sequence>